<sequence length="411" mass="45403">MDALAQGSVQGQSQGQELGQAMPMSGTAGSATTTKSTPALQALVLWAQYLLKHRSQELSLSELIRRIYALSPLPQPIRYRYQISLSPRTQNIAQVKLLPSGQVEISVFTPSLVSLDGPLPLEFLQDLNLQVQDGQRSVLDFISLLTERFSQLYAQSSELSSGQSVHHAAFYEQLGLALLGANSTLSYQLPEKMLLGSLSALKALDQGGAPSLQRLLQQVLGCKVQIKERVFAFYPLPQPLRTCLGRANCTLGREVVLGNHYPSTQRRFALILGPLDYAQFVALQPQQAGHRYLRQLLSLALGPRSLECEVEYRLRKSQAVPLTLNGKFALGQGTILCSRCTQLEPALASAKAVDQDEDRAEEYWSWREVIRVEAHQRPEVAAAVVSASAKRAHADREHTECEHAERAPEFH</sequence>
<feature type="region of interest" description="Disordered" evidence="1">
    <location>
        <begin position="1"/>
        <end position="33"/>
    </location>
</feature>
<evidence type="ECO:0000313" key="2">
    <source>
        <dbReference type="EMBL" id="HIX56077.1"/>
    </source>
</evidence>
<reference evidence="2" key="2">
    <citation type="submission" date="2021-04" db="EMBL/GenBank/DDBJ databases">
        <authorList>
            <person name="Gilroy R."/>
        </authorList>
    </citation>
    <scope>NUCLEOTIDE SEQUENCE</scope>
    <source>
        <strain evidence="2">USASDec5-558</strain>
    </source>
</reference>
<dbReference type="PANTHER" id="PTHR35564">
    <property type="match status" value="1"/>
</dbReference>
<comment type="caution">
    <text evidence="2">The sequence shown here is derived from an EMBL/GenBank/DDBJ whole genome shotgun (WGS) entry which is preliminary data.</text>
</comment>
<dbReference type="PANTHER" id="PTHR35564:SF4">
    <property type="entry name" value="CYTOPLASMIC PROTEIN"/>
    <property type="match status" value="1"/>
</dbReference>
<evidence type="ECO:0000313" key="3">
    <source>
        <dbReference type="Proteomes" id="UP000886829"/>
    </source>
</evidence>
<feature type="region of interest" description="Disordered" evidence="1">
    <location>
        <begin position="392"/>
        <end position="411"/>
    </location>
</feature>
<dbReference type="InterPro" id="IPR010732">
    <property type="entry name" value="T6SS_TssG-like"/>
</dbReference>
<dbReference type="EMBL" id="DXEV01000027">
    <property type="protein sequence ID" value="HIX56077.1"/>
    <property type="molecule type" value="Genomic_DNA"/>
</dbReference>
<name>A0A9D2AZM0_9GAMM</name>
<dbReference type="Pfam" id="PF06996">
    <property type="entry name" value="T6SS_TssG"/>
    <property type="match status" value="1"/>
</dbReference>
<organism evidence="2 3">
    <name type="scientific">Candidatus Anaerobiospirillum pullistercoris</name>
    <dbReference type="NCBI Taxonomy" id="2838452"/>
    <lineage>
        <taxon>Bacteria</taxon>
        <taxon>Pseudomonadati</taxon>
        <taxon>Pseudomonadota</taxon>
        <taxon>Gammaproteobacteria</taxon>
        <taxon>Aeromonadales</taxon>
        <taxon>Succinivibrionaceae</taxon>
        <taxon>Anaerobiospirillum</taxon>
    </lineage>
</organism>
<accession>A0A9D2AZM0</accession>
<protein>
    <submittedName>
        <fullName evidence="2">Type VI secretion system baseplate subunit TssG</fullName>
    </submittedName>
</protein>
<reference evidence="2" key="1">
    <citation type="journal article" date="2021" name="PeerJ">
        <title>Extensive microbial diversity within the chicken gut microbiome revealed by metagenomics and culture.</title>
        <authorList>
            <person name="Gilroy R."/>
            <person name="Ravi A."/>
            <person name="Getino M."/>
            <person name="Pursley I."/>
            <person name="Horton D.L."/>
            <person name="Alikhan N.F."/>
            <person name="Baker D."/>
            <person name="Gharbi K."/>
            <person name="Hall N."/>
            <person name="Watson M."/>
            <person name="Adriaenssens E.M."/>
            <person name="Foster-Nyarko E."/>
            <person name="Jarju S."/>
            <person name="Secka A."/>
            <person name="Antonio M."/>
            <person name="Oren A."/>
            <person name="Chaudhuri R.R."/>
            <person name="La Ragione R."/>
            <person name="Hildebrand F."/>
            <person name="Pallen M.J."/>
        </authorList>
    </citation>
    <scope>NUCLEOTIDE SEQUENCE</scope>
    <source>
        <strain evidence="2">USASDec5-558</strain>
    </source>
</reference>
<evidence type="ECO:0000256" key="1">
    <source>
        <dbReference type="SAM" id="MobiDB-lite"/>
    </source>
</evidence>
<gene>
    <name evidence="2" type="ORF">H9850_01220</name>
</gene>
<proteinExistence type="predicted"/>
<dbReference type="Proteomes" id="UP000886829">
    <property type="component" value="Unassembled WGS sequence"/>
</dbReference>
<dbReference type="AlphaFoldDB" id="A0A9D2AZM0"/>